<keyword evidence="1" id="KW-1133">Transmembrane helix</keyword>
<feature type="transmembrane region" description="Helical" evidence="1">
    <location>
        <begin position="121"/>
        <end position="140"/>
    </location>
</feature>
<feature type="transmembrane region" description="Helical" evidence="1">
    <location>
        <begin position="6"/>
        <end position="24"/>
    </location>
</feature>
<evidence type="ECO:0000256" key="1">
    <source>
        <dbReference type="SAM" id="Phobius"/>
    </source>
</evidence>
<evidence type="ECO:0000313" key="3">
    <source>
        <dbReference type="RefSeq" id="XP_015181666.1"/>
    </source>
</evidence>
<reference evidence="3" key="1">
    <citation type="submission" date="2025-08" db="UniProtKB">
        <authorList>
            <consortium name="RefSeq"/>
        </authorList>
    </citation>
    <scope>IDENTIFICATION</scope>
    <source>
        <tissue evidence="3">Whole body</tissue>
    </source>
</reference>
<organism evidence="2 3">
    <name type="scientific">Polistes dominula</name>
    <name type="common">European paper wasp</name>
    <name type="synonym">Vespa dominula</name>
    <dbReference type="NCBI Taxonomy" id="743375"/>
    <lineage>
        <taxon>Eukaryota</taxon>
        <taxon>Metazoa</taxon>
        <taxon>Ecdysozoa</taxon>
        <taxon>Arthropoda</taxon>
        <taxon>Hexapoda</taxon>
        <taxon>Insecta</taxon>
        <taxon>Pterygota</taxon>
        <taxon>Neoptera</taxon>
        <taxon>Endopterygota</taxon>
        <taxon>Hymenoptera</taxon>
        <taxon>Apocrita</taxon>
        <taxon>Aculeata</taxon>
        <taxon>Vespoidea</taxon>
        <taxon>Vespidae</taxon>
        <taxon>Polistinae</taxon>
        <taxon>Polistini</taxon>
        <taxon>Polistes</taxon>
    </lineage>
</organism>
<accession>A0ABM1IN79</accession>
<keyword evidence="1" id="KW-0472">Membrane</keyword>
<protein>
    <submittedName>
        <fullName evidence="3">Uncharacterized protein LOC107069147 isoform X1</fullName>
    </submittedName>
</protein>
<proteinExistence type="predicted"/>
<keyword evidence="2" id="KW-1185">Reference proteome</keyword>
<dbReference type="GeneID" id="107069147"/>
<dbReference type="RefSeq" id="XP_015181666.1">
    <property type="nucleotide sequence ID" value="XM_015326180.1"/>
</dbReference>
<dbReference type="Pfam" id="PF07841">
    <property type="entry name" value="DM4_12"/>
    <property type="match status" value="1"/>
</dbReference>
<dbReference type="InterPro" id="IPR006631">
    <property type="entry name" value="DM4_12"/>
</dbReference>
<keyword evidence="1" id="KW-0812">Transmembrane</keyword>
<gene>
    <name evidence="3" type="primary">LOC107069147</name>
</gene>
<evidence type="ECO:0000313" key="2">
    <source>
        <dbReference type="Proteomes" id="UP000694924"/>
    </source>
</evidence>
<name>A0ABM1IN79_POLDO</name>
<sequence>MCCFFIRIQFFSLINFLSVVLIIAQDSNVASYFPNKENNSNLEFAGKIIDSTFHPDSTQASSVHISQQLLPPSYYLPAALQPPIVHHRSESLPYAFEYPNFSYPVVQNVEQAIAPTTSKQLVIVSFIGLLLLFAIIQNTLISTKRKDALIDVLPSKRKRDVHSTYDFHNITPEEEIVLNDDARVRCIQRTICLENQSLFHDLGLIGKLLGKYLTRNVEKSVKSSTGWDRLIDDARSAGIRGENCDLLYRDCDIPINFLSSKGERKNLTLKRNNTYYEF</sequence>
<dbReference type="Proteomes" id="UP000694924">
    <property type="component" value="Unplaced"/>
</dbReference>